<name>A0ABW6XXU2_9ACTN</name>
<proteinExistence type="predicted"/>
<evidence type="ECO:0000313" key="2">
    <source>
        <dbReference type="EMBL" id="MFF5922175.1"/>
    </source>
</evidence>
<evidence type="ECO:0008006" key="4">
    <source>
        <dbReference type="Google" id="ProtNLM"/>
    </source>
</evidence>
<keyword evidence="1" id="KW-0472">Membrane</keyword>
<reference evidence="2 3" key="1">
    <citation type="submission" date="2024-10" db="EMBL/GenBank/DDBJ databases">
        <title>The Natural Products Discovery Center: Release of the First 8490 Sequenced Strains for Exploring Actinobacteria Biosynthetic Diversity.</title>
        <authorList>
            <person name="Kalkreuter E."/>
            <person name="Kautsar S.A."/>
            <person name="Yang D."/>
            <person name="Bader C.D."/>
            <person name="Teijaro C.N."/>
            <person name="Fluegel L."/>
            <person name="Davis C.M."/>
            <person name="Simpson J.R."/>
            <person name="Lauterbach L."/>
            <person name="Steele A.D."/>
            <person name="Gui C."/>
            <person name="Meng S."/>
            <person name="Li G."/>
            <person name="Viehrig K."/>
            <person name="Ye F."/>
            <person name="Su P."/>
            <person name="Kiefer A.F."/>
            <person name="Nichols A."/>
            <person name="Cepeda A.J."/>
            <person name="Yan W."/>
            <person name="Fan B."/>
            <person name="Jiang Y."/>
            <person name="Adhikari A."/>
            <person name="Zheng C.-J."/>
            <person name="Schuster L."/>
            <person name="Cowan T.M."/>
            <person name="Smanski M.J."/>
            <person name="Chevrette M.G."/>
            <person name="De Carvalho L.P.S."/>
            <person name="Shen B."/>
        </authorList>
    </citation>
    <scope>NUCLEOTIDE SEQUENCE [LARGE SCALE GENOMIC DNA]</scope>
    <source>
        <strain evidence="2 3">NPDC012605</strain>
    </source>
</reference>
<comment type="caution">
    <text evidence="2">The sequence shown here is derived from an EMBL/GenBank/DDBJ whole genome shotgun (WGS) entry which is preliminary data.</text>
</comment>
<feature type="transmembrane region" description="Helical" evidence="1">
    <location>
        <begin position="12"/>
        <end position="33"/>
    </location>
</feature>
<sequence length="467" mass="50241">MRGYTGVLIGNLILAAFAGLAGPVFLVVGYVAWVEGAAWFWVAGASVVGAVGTAVIPFSAVRSARQESPRITGRNRARDAGPAYGDDTTVVWAPRSSGGAVGARLVRADVLRASFVRYSPEGGATFTTYGGDHDPAEFKATVELRLSVHDEEDAGRGSAGREVTEEVRVPSLCLSAITAGRLAVLVDPPDAAMPGKVTVHWPRSLLLAGTRTCRVIGLDGHVTDVTRYARRQLEQMRISRSVGGVVMDGDLIDLRRLDATTAARYAAVARDVTEERAPVTEPGEEARRLAEFLPGDEGAFGSVPRRWSRRGGHLVLARFLSLRGRTTFQDHGPVLDTLLRVRPADGSPAYDVVRRLTVPMNYLAVLHHTRDVVLRVSPNGRSQVVDWARTNLLAGVTTAQVVAPDGLGIPLPRRSGALWPLMNLLVAHGVSNPTPVLDLREPRMHAVSDAVMDMIRGAEVRVDEARF</sequence>
<accession>A0ABW6XXU2</accession>
<evidence type="ECO:0000313" key="3">
    <source>
        <dbReference type="Proteomes" id="UP001602370"/>
    </source>
</evidence>
<evidence type="ECO:0000256" key="1">
    <source>
        <dbReference type="SAM" id="Phobius"/>
    </source>
</evidence>
<dbReference type="EMBL" id="JBIBDZ010000009">
    <property type="protein sequence ID" value="MFF5922175.1"/>
    <property type="molecule type" value="Genomic_DNA"/>
</dbReference>
<feature type="transmembrane region" description="Helical" evidence="1">
    <location>
        <begin position="39"/>
        <end position="61"/>
    </location>
</feature>
<dbReference type="Proteomes" id="UP001602370">
    <property type="component" value="Unassembled WGS sequence"/>
</dbReference>
<dbReference type="RefSeq" id="WP_051820093.1">
    <property type="nucleotide sequence ID" value="NZ_JBIBDZ010000009.1"/>
</dbReference>
<keyword evidence="1" id="KW-1133">Transmembrane helix</keyword>
<keyword evidence="3" id="KW-1185">Reference proteome</keyword>
<keyword evidence="1" id="KW-0812">Transmembrane</keyword>
<gene>
    <name evidence="2" type="ORF">ACFY8C_28150</name>
</gene>
<protein>
    <recommendedName>
        <fullName evidence="4">Type VII secretion protein EccE</fullName>
    </recommendedName>
</protein>
<organism evidence="2 3">
    <name type="scientific">Streptomyces flavochromogenes</name>
    <dbReference type="NCBI Taxonomy" id="68199"/>
    <lineage>
        <taxon>Bacteria</taxon>
        <taxon>Bacillati</taxon>
        <taxon>Actinomycetota</taxon>
        <taxon>Actinomycetes</taxon>
        <taxon>Kitasatosporales</taxon>
        <taxon>Streptomycetaceae</taxon>
        <taxon>Streptomyces</taxon>
    </lineage>
</organism>